<organism evidence="15 16">
    <name type="scientific">Amphibalanus amphitrite</name>
    <name type="common">Striped barnacle</name>
    <name type="synonym">Balanus amphitrite</name>
    <dbReference type="NCBI Taxonomy" id="1232801"/>
    <lineage>
        <taxon>Eukaryota</taxon>
        <taxon>Metazoa</taxon>
        <taxon>Ecdysozoa</taxon>
        <taxon>Arthropoda</taxon>
        <taxon>Crustacea</taxon>
        <taxon>Multicrustacea</taxon>
        <taxon>Cirripedia</taxon>
        <taxon>Thoracica</taxon>
        <taxon>Thoracicalcarea</taxon>
        <taxon>Balanomorpha</taxon>
        <taxon>Balanoidea</taxon>
        <taxon>Balanidae</taxon>
        <taxon>Amphibalaninae</taxon>
        <taxon>Amphibalanus</taxon>
    </lineage>
</organism>
<keyword evidence="5 13" id="KW-0378">Hydrolase</keyword>
<dbReference type="PROSITE" id="PS00137">
    <property type="entry name" value="SUBTILASE_HIS"/>
    <property type="match status" value="1"/>
</dbReference>
<keyword evidence="6 13" id="KW-0720">Serine protease</keyword>
<dbReference type="InterPro" id="IPR036852">
    <property type="entry name" value="Peptidase_S8/S53_dom_sf"/>
</dbReference>
<evidence type="ECO:0000256" key="5">
    <source>
        <dbReference type="ARBA" id="ARBA00022801"/>
    </source>
</evidence>
<protein>
    <recommendedName>
        <fullName evidence="10">Neuroendocrine convertase 2</fullName>
        <ecNumber evidence="9">3.4.21.94</ecNumber>
    </recommendedName>
    <alternativeName>
        <fullName evidence="11">Prohormone convertase 2</fullName>
    </alternativeName>
</protein>
<evidence type="ECO:0000313" key="15">
    <source>
        <dbReference type="EMBL" id="KAF0314022.1"/>
    </source>
</evidence>
<evidence type="ECO:0000256" key="3">
    <source>
        <dbReference type="ARBA" id="ARBA00022685"/>
    </source>
</evidence>
<dbReference type="Pfam" id="PF00082">
    <property type="entry name" value="Peptidase_S8"/>
    <property type="match status" value="1"/>
</dbReference>
<dbReference type="Pfam" id="PF01483">
    <property type="entry name" value="P_proprotein"/>
    <property type="match status" value="1"/>
</dbReference>
<gene>
    <name evidence="15" type="primary">egl-3_0</name>
    <name evidence="15" type="ORF">FJT64_015504</name>
</gene>
<reference evidence="15 16" key="1">
    <citation type="submission" date="2019-07" db="EMBL/GenBank/DDBJ databases">
        <title>Draft genome assembly of a fouling barnacle, Amphibalanus amphitrite (Darwin, 1854): The first reference genome for Thecostraca.</title>
        <authorList>
            <person name="Kim W."/>
        </authorList>
    </citation>
    <scope>NUCLEOTIDE SEQUENCE [LARGE SCALE GENOMIC DNA]</scope>
    <source>
        <strain evidence="15">SNU_AA5</strain>
        <tissue evidence="15">Soma without cirri and trophi</tissue>
    </source>
</reference>
<dbReference type="PROSITE" id="PS51829">
    <property type="entry name" value="P_HOMO_B"/>
    <property type="match status" value="1"/>
</dbReference>
<evidence type="ECO:0000259" key="14">
    <source>
        <dbReference type="PROSITE" id="PS51829"/>
    </source>
</evidence>
<evidence type="ECO:0000256" key="1">
    <source>
        <dbReference type="ARBA" id="ARBA00005325"/>
    </source>
</evidence>
<dbReference type="FunFam" id="2.60.120.260:FF:000020">
    <property type="entry name" value="neuroendocrine convertase 2"/>
    <property type="match status" value="1"/>
</dbReference>
<dbReference type="InterPro" id="IPR023828">
    <property type="entry name" value="Peptidase_S8_Ser-AS"/>
</dbReference>
<evidence type="ECO:0000256" key="12">
    <source>
        <dbReference type="PIRSR" id="PIRSR615500-1"/>
    </source>
</evidence>
<dbReference type="InterPro" id="IPR000209">
    <property type="entry name" value="Peptidase_S8/S53_dom"/>
</dbReference>
<comment type="caution">
    <text evidence="15">The sequence shown here is derived from an EMBL/GenBank/DDBJ whole genome shotgun (WGS) entry which is preliminary data.</text>
</comment>
<dbReference type="CDD" id="cd04059">
    <property type="entry name" value="Peptidases_S8_Protein_convertases_Kexins_Furin-like"/>
    <property type="match status" value="1"/>
</dbReference>
<dbReference type="PANTHER" id="PTHR42884">
    <property type="entry name" value="PROPROTEIN CONVERTASE SUBTILISIN/KEXIN-RELATED"/>
    <property type="match status" value="1"/>
</dbReference>
<evidence type="ECO:0000256" key="13">
    <source>
        <dbReference type="PROSITE-ProRule" id="PRU01240"/>
    </source>
</evidence>
<feature type="active site" description="Charge relay system" evidence="12 13">
    <location>
        <position position="91"/>
    </location>
</feature>
<dbReference type="InterPro" id="IPR022398">
    <property type="entry name" value="Peptidase_S8_His-AS"/>
</dbReference>
<dbReference type="OrthoDB" id="300641at2759"/>
<dbReference type="Proteomes" id="UP000440578">
    <property type="component" value="Unassembled WGS sequence"/>
</dbReference>
<dbReference type="SUPFAM" id="SSF49785">
    <property type="entry name" value="Galactose-binding domain-like"/>
    <property type="match status" value="1"/>
</dbReference>
<evidence type="ECO:0000256" key="10">
    <source>
        <dbReference type="ARBA" id="ARBA00039626"/>
    </source>
</evidence>
<keyword evidence="4" id="KW-0732">Signal</keyword>
<dbReference type="PROSITE" id="PS51892">
    <property type="entry name" value="SUBTILASE"/>
    <property type="match status" value="1"/>
</dbReference>
<dbReference type="EC" id="3.4.21.94" evidence="9"/>
<dbReference type="PROSITE" id="PS00138">
    <property type="entry name" value="SUBTILASE_SER"/>
    <property type="match status" value="1"/>
</dbReference>
<keyword evidence="3" id="KW-0165">Cleavage on pair of basic residues</keyword>
<proteinExistence type="inferred from homology"/>
<evidence type="ECO:0000256" key="4">
    <source>
        <dbReference type="ARBA" id="ARBA00022729"/>
    </source>
</evidence>
<dbReference type="PROSITE" id="PS00136">
    <property type="entry name" value="SUBTILASE_ASP"/>
    <property type="match status" value="1"/>
</dbReference>
<keyword evidence="2 13" id="KW-0645">Protease</keyword>
<dbReference type="AlphaFoldDB" id="A0A6A4XGS6"/>
<sequence length="481" mass="53115">MRVRRVVQQTGFSRQKRGFRPLRQRRGYKPLRVENLVELEPHKDPTDPFFKYQWYLKNTGQNGGKPKLDLNVEAAWAQGITGRNVTTAIMDDGVDYMHPDLRERFNAEASYDFSSNDPFPYPRYTDDWFNSHGTRCAGEVSAARDNGVCGVGIAYNSRVAGIRMLDQPYMTDLIEANSMGHEPNLIDIYSASWGPTDDGETVDGPRNATMRAIVRGVNEGRHGLGNIYVWASGDGGEDDDCNCDGYAASMWTISINSAINDGENAHYDESCSSTIASTFSNGAKDPTTGVATTDLYGQCTKTHSGTSAAAPEAAGVFALALEANPIPQNGTLRWNITTTGCRGSDTEVNYLEHVQAVITINSTRRGDVELFLTSPMGTRSVMGSMILSRRPNDRDDRDGFTKWPFMTTHTWAENPSGTWVLEVSWGAAQFNSKTPQEGFIREWTLMLHGTRLPPYSSLPVTDPHSKLAVVKKVHESAKSSI</sequence>
<comment type="catalytic activity">
    <reaction evidence="8">
        <text>Release of protein hormones and neuropeptides from their precursors, generally by hydrolysis of -Lys-Arg-|- bonds.</text>
        <dbReference type="EC" id="3.4.21.94"/>
    </reaction>
</comment>
<evidence type="ECO:0000256" key="11">
    <source>
        <dbReference type="ARBA" id="ARBA00042708"/>
    </source>
</evidence>
<name>A0A6A4XGS6_AMPAM</name>
<dbReference type="InterPro" id="IPR023827">
    <property type="entry name" value="Peptidase_S8_Asp-AS"/>
</dbReference>
<accession>A0A6A4XGS6</accession>
<dbReference type="GO" id="GO:0016486">
    <property type="term" value="P:peptide hormone processing"/>
    <property type="evidence" value="ECO:0007669"/>
    <property type="project" value="TreeGrafter"/>
</dbReference>
<dbReference type="Gene3D" id="3.40.50.200">
    <property type="entry name" value="Peptidase S8/S53 domain"/>
    <property type="match status" value="1"/>
</dbReference>
<dbReference type="InterPro" id="IPR008979">
    <property type="entry name" value="Galactose-bd-like_sf"/>
</dbReference>
<dbReference type="PANTHER" id="PTHR42884:SF13">
    <property type="entry name" value="NEUROENDOCRINE CONVERTASE 2"/>
    <property type="match status" value="1"/>
</dbReference>
<dbReference type="GO" id="GO:0016020">
    <property type="term" value="C:membrane"/>
    <property type="evidence" value="ECO:0007669"/>
    <property type="project" value="TreeGrafter"/>
</dbReference>
<evidence type="ECO:0000256" key="2">
    <source>
        <dbReference type="ARBA" id="ARBA00022670"/>
    </source>
</evidence>
<evidence type="ECO:0000256" key="7">
    <source>
        <dbReference type="ARBA" id="ARBA00023157"/>
    </source>
</evidence>
<comment type="similarity">
    <text evidence="1">Belongs to the peptidase S8 family. Furin subfamily.</text>
</comment>
<evidence type="ECO:0000313" key="16">
    <source>
        <dbReference type="Proteomes" id="UP000440578"/>
    </source>
</evidence>
<evidence type="ECO:0000256" key="6">
    <source>
        <dbReference type="ARBA" id="ARBA00022825"/>
    </source>
</evidence>
<dbReference type="SUPFAM" id="SSF52743">
    <property type="entry name" value="Subtilisin-like"/>
    <property type="match status" value="1"/>
</dbReference>
<dbReference type="GO" id="GO:0005615">
    <property type="term" value="C:extracellular space"/>
    <property type="evidence" value="ECO:0007669"/>
    <property type="project" value="TreeGrafter"/>
</dbReference>
<evidence type="ECO:0000256" key="9">
    <source>
        <dbReference type="ARBA" id="ARBA00039000"/>
    </source>
</evidence>
<dbReference type="InterPro" id="IPR015500">
    <property type="entry name" value="Peptidase_S8_subtilisin-rel"/>
</dbReference>
<keyword evidence="16" id="KW-1185">Reference proteome</keyword>
<dbReference type="PRINTS" id="PR00723">
    <property type="entry name" value="SUBTILISIN"/>
</dbReference>
<feature type="active site" description="Charge relay system" evidence="12 13">
    <location>
        <position position="307"/>
    </location>
</feature>
<dbReference type="GO" id="GO:0004252">
    <property type="term" value="F:serine-type endopeptidase activity"/>
    <property type="evidence" value="ECO:0007669"/>
    <property type="project" value="UniProtKB-UniRule"/>
</dbReference>
<keyword evidence="7" id="KW-1015">Disulfide bond</keyword>
<dbReference type="InterPro" id="IPR034182">
    <property type="entry name" value="Kexin/furin"/>
</dbReference>
<dbReference type="EMBL" id="VIIS01000058">
    <property type="protein sequence ID" value="KAF0314022.1"/>
    <property type="molecule type" value="Genomic_DNA"/>
</dbReference>
<evidence type="ECO:0000256" key="8">
    <source>
        <dbReference type="ARBA" id="ARBA00036323"/>
    </source>
</evidence>
<dbReference type="InterPro" id="IPR002884">
    <property type="entry name" value="P_dom"/>
</dbReference>
<dbReference type="GO" id="GO:0043005">
    <property type="term" value="C:neuron projection"/>
    <property type="evidence" value="ECO:0007669"/>
    <property type="project" value="TreeGrafter"/>
</dbReference>
<feature type="active site" description="Charge relay system" evidence="12 13">
    <location>
        <position position="132"/>
    </location>
</feature>
<feature type="domain" description="P/Homo B" evidence="14">
    <location>
        <begin position="309"/>
        <end position="453"/>
    </location>
</feature>